<feature type="region of interest" description="Disordered" evidence="1">
    <location>
        <begin position="1"/>
        <end position="25"/>
    </location>
</feature>
<protein>
    <submittedName>
        <fullName evidence="2">Uncharacterized protein</fullName>
    </submittedName>
</protein>
<sequence>MEENVREVKPEQARKGPRNPANWKRAKEKVMRYSAKSLPSAPRCGHTADSKYKCGALSKEDIRKLHEEFYRHPNKKDQDSFLLKHCKVVKTKRRLPRVGVRKPTEFITKLYARKITSPKLIPVCQKTFLNILKITVHSIRRVSKVFATMGTVVQEKRGGDHRSAKNAQRLAAVKKIIESFQCLESHYCRSSTIIRKYLHAELNIKKMWRMYNTQCDAEDLKVRQCYFRRIFNKCYNLGFGTPRTDTCSKCTELLEKIKKSQHAQDKTRLMAEKRVHMLKAKYFYRLLKEKADNMLTISFDCQKNQVLPKIPDQMAYYSRQLYIYNFGTVLLAPDNTLNSTNVVLYTWTEDEHRKGANEMASAVFHRFSKC</sequence>
<evidence type="ECO:0000256" key="1">
    <source>
        <dbReference type="SAM" id="MobiDB-lite"/>
    </source>
</evidence>
<organism evidence="2 3">
    <name type="scientific">Pieris brassicae</name>
    <name type="common">White butterfly</name>
    <name type="synonym">Large white butterfly</name>
    <dbReference type="NCBI Taxonomy" id="7116"/>
    <lineage>
        <taxon>Eukaryota</taxon>
        <taxon>Metazoa</taxon>
        <taxon>Ecdysozoa</taxon>
        <taxon>Arthropoda</taxon>
        <taxon>Hexapoda</taxon>
        <taxon>Insecta</taxon>
        <taxon>Pterygota</taxon>
        <taxon>Neoptera</taxon>
        <taxon>Endopterygota</taxon>
        <taxon>Lepidoptera</taxon>
        <taxon>Glossata</taxon>
        <taxon>Ditrysia</taxon>
        <taxon>Papilionoidea</taxon>
        <taxon>Pieridae</taxon>
        <taxon>Pierinae</taxon>
        <taxon>Pieris</taxon>
    </lineage>
</organism>
<dbReference type="AlphaFoldDB" id="A0A9P0SVS3"/>
<dbReference type="PANTHER" id="PTHR10773">
    <property type="entry name" value="DNA-DIRECTED RNA POLYMERASES I, II, AND III SUBUNIT RPABC2"/>
    <property type="match status" value="1"/>
</dbReference>
<evidence type="ECO:0000313" key="3">
    <source>
        <dbReference type="Proteomes" id="UP001152562"/>
    </source>
</evidence>
<dbReference type="PANTHER" id="PTHR10773:SF19">
    <property type="match status" value="1"/>
</dbReference>
<feature type="compositionally biased region" description="Basic and acidic residues" evidence="1">
    <location>
        <begin position="1"/>
        <end position="14"/>
    </location>
</feature>
<proteinExistence type="predicted"/>
<comment type="caution">
    <text evidence="2">The sequence shown here is derived from an EMBL/GenBank/DDBJ whole genome shotgun (WGS) entry which is preliminary data.</text>
</comment>
<accession>A0A9P0SVS3</accession>
<keyword evidence="3" id="KW-1185">Reference proteome</keyword>
<reference evidence="2" key="1">
    <citation type="submission" date="2022-05" db="EMBL/GenBank/DDBJ databases">
        <authorList>
            <person name="Okamura Y."/>
        </authorList>
    </citation>
    <scope>NUCLEOTIDE SEQUENCE</scope>
</reference>
<gene>
    <name evidence="2" type="ORF">PIBRA_LOCUS942</name>
</gene>
<dbReference type="Proteomes" id="UP001152562">
    <property type="component" value="Unassembled WGS sequence"/>
</dbReference>
<dbReference type="EMBL" id="CALOZG010000001">
    <property type="protein sequence ID" value="CAH3906988.1"/>
    <property type="molecule type" value="Genomic_DNA"/>
</dbReference>
<evidence type="ECO:0000313" key="2">
    <source>
        <dbReference type="EMBL" id="CAH3906988.1"/>
    </source>
</evidence>
<name>A0A9P0SVS3_PIEBR</name>